<evidence type="ECO:0000313" key="1">
    <source>
        <dbReference type="EMBL" id="CCJ82683.1"/>
    </source>
</evidence>
<gene>
    <name evidence="1" type="ORF">BN134_3450</name>
</gene>
<proteinExistence type="predicted"/>
<dbReference type="InterPro" id="IPR016181">
    <property type="entry name" value="Acyl_CoA_acyltransferase"/>
</dbReference>
<dbReference type="Proteomes" id="UP000009342">
    <property type="component" value="Unassembled WGS sequence"/>
</dbReference>
<evidence type="ECO:0008006" key="3">
    <source>
        <dbReference type="Google" id="ProtNLM"/>
    </source>
</evidence>
<sequence>MHSTAELQQLKMGFPHNLKLYIATKEEEWLAGVLVYDYGHLVHTQYMANTPQGRQIGALDYILYSLIEEIYTDKKYLSFGISTEDSGNFLNTGLIAQKEGFGGRAVVHDFYEMEL</sequence>
<name>A0ABP1WEA3_9ENTR</name>
<accession>A0ABP1WEA3</accession>
<dbReference type="SUPFAM" id="SSF55729">
    <property type="entry name" value="Acyl-CoA N-acyltransferases (Nat)"/>
    <property type="match status" value="1"/>
</dbReference>
<reference evidence="2" key="1">
    <citation type="journal article" date="2012" name="PLoS ONE">
        <title>Comparative analysis of genome sequences covering the seven cronobacter species.</title>
        <authorList>
            <person name="Joseph S."/>
            <person name="Desai P."/>
            <person name="Ji Y."/>
            <person name="Cummings C.A."/>
            <person name="Shih R."/>
            <person name="Degoricija L."/>
            <person name="Rico A."/>
            <person name="Brzoska P."/>
            <person name="Hamby S.E."/>
            <person name="Masood N."/>
            <person name="Hariri S."/>
            <person name="Sonbol H."/>
            <person name="Chuzhanova N."/>
            <person name="McClelland M."/>
            <person name="Furtado M.R."/>
            <person name="Forsythe S.J."/>
        </authorList>
    </citation>
    <scope>NUCLEOTIDE SEQUENCE [LARGE SCALE GENOMIC DNA]</scope>
    <source>
        <strain evidence="2">1210</strain>
    </source>
</reference>
<dbReference type="EMBL" id="CAKZ01000160">
    <property type="protein sequence ID" value="CCJ82683.1"/>
    <property type="molecule type" value="Genomic_DNA"/>
</dbReference>
<evidence type="ECO:0000313" key="2">
    <source>
        <dbReference type="Proteomes" id="UP000009342"/>
    </source>
</evidence>
<organism evidence="1 2">
    <name type="scientific">Cronobacter dublinensis 1210</name>
    <dbReference type="NCBI Taxonomy" id="1208656"/>
    <lineage>
        <taxon>Bacteria</taxon>
        <taxon>Pseudomonadati</taxon>
        <taxon>Pseudomonadota</taxon>
        <taxon>Gammaproteobacteria</taxon>
        <taxon>Enterobacterales</taxon>
        <taxon>Enterobacteriaceae</taxon>
        <taxon>Cronobacter</taxon>
    </lineage>
</organism>
<comment type="caution">
    <text evidence="1">The sequence shown here is derived from an EMBL/GenBank/DDBJ whole genome shotgun (WGS) entry which is preliminary data.</text>
</comment>
<dbReference type="Gene3D" id="3.40.630.30">
    <property type="match status" value="1"/>
</dbReference>
<keyword evidence="2" id="KW-1185">Reference proteome</keyword>
<protein>
    <recommendedName>
        <fullName evidence="3">BioF2-like acetyltransferase domain-containing protein</fullName>
    </recommendedName>
</protein>